<organism evidence="1">
    <name type="scientific">uncultured bacterium</name>
    <name type="common">gcode 4</name>
    <dbReference type="NCBI Taxonomy" id="1234023"/>
    <lineage>
        <taxon>Bacteria</taxon>
        <taxon>environmental samples</taxon>
    </lineage>
</organism>
<dbReference type="AlphaFoldDB" id="K2G0H5"/>
<reference evidence="1" key="1">
    <citation type="journal article" date="2012" name="Science">
        <title>Fermentation, hydrogen, and sulfur metabolism in multiple uncultivated bacterial phyla.</title>
        <authorList>
            <person name="Wrighton K.C."/>
            <person name="Thomas B.C."/>
            <person name="Sharon I."/>
            <person name="Miller C.S."/>
            <person name="Castelle C.J."/>
            <person name="VerBerkmoes N.C."/>
            <person name="Wilkins M.J."/>
            <person name="Hettich R.L."/>
            <person name="Lipton M.S."/>
            <person name="Williams K.H."/>
            <person name="Long P.E."/>
            <person name="Banfield J.F."/>
        </authorList>
    </citation>
    <scope>NUCLEOTIDE SEQUENCE [LARGE SCALE GENOMIC DNA]</scope>
</reference>
<comment type="caution">
    <text evidence="1">The sequence shown here is derived from an EMBL/GenBank/DDBJ whole genome shotgun (WGS) entry which is preliminary data.</text>
</comment>
<name>K2G0H5_9BACT</name>
<sequence>MASNWLEEAPIHNHPWCGETWMERKREHVSVMVTNKVKPEEVIIDYSNTHFKRLSEVIENVKASALEALQTDGRNKSIFFNSIIWIESIDCRWEVRDYNLRIIDKPVLIDVRLSNWFVFRGVVYLKLSNNMIQRTGNCKFLNVFNVQEYWKWVMEWKDEVLKLKKINSITLLCNVSHIADIQEIKKLYKVINIASPGSESISWKNGVLEKIVPLDYQE</sequence>
<proteinExistence type="predicted"/>
<dbReference type="EMBL" id="AMFJ01000457">
    <property type="protein sequence ID" value="EKE27632.1"/>
    <property type="molecule type" value="Genomic_DNA"/>
</dbReference>
<protein>
    <submittedName>
        <fullName evidence="1">Uncharacterized protein</fullName>
    </submittedName>
</protein>
<gene>
    <name evidence="1" type="ORF">ACD_3C00183G0005</name>
</gene>
<accession>K2G0H5</accession>
<evidence type="ECO:0000313" key="1">
    <source>
        <dbReference type="EMBL" id="EKE27632.1"/>
    </source>
</evidence>